<sequence length="409" mass="45536">MSDTSNLAGAGLPDVNEGWRILLATGITTFVALILVLARFYVRIFIIRNVGWDDYTMGLTMLLSLCGFAIIVPEVKYGAGRHTVYVEHTASLAMHLNFATQGIYLWAIGLVKVSIGLFLLRFAPQKGYKIFIWVVIILMTLYTTICFLTLMFECKDIRTNWDKNVVSECFSPRQLLELSYTNTALNILTDLIFAFLPIFMLRHLQVNRRVKASLVCILGLGIFACAAAFVKISILPNYGRTGDFLWDYTNLTIWVVTECNTGIIAGSLPTLKPLFKRVLGTYGSRSKTTREYYGSKQYKLRSMSKSRGEPLHSHGHVTGNLSVIEHDDEMKIPRSNVASADTSVTYPARKGSNSSEERILGDGIVCTTEVMVSHSQQNSPTLPPAPSPTRLGRMKSLKGLRGVEADDRV</sequence>
<feature type="transmembrane region" description="Helical" evidence="7">
    <location>
        <begin position="103"/>
        <end position="123"/>
    </location>
</feature>
<feature type="transmembrane region" description="Helical" evidence="7">
    <location>
        <begin position="180"/>
        <end position="200"/>
    </location>
</feature>
<evidence type="ECO:0000256" key="2">
    <source>
        <dbReference type="ARBA" id="ARBA00022692"/>
    </source>
</evidence>
<comment type="subcellular location">
    <subcellularLocation>
        <location evidence="1">Membrane</location>
        <topology evidence="1">Multi-pass membrane protein</topology>
    </subcellularLocation>
</comment>
<dbReference type="OrthoDB" id="5022096at2759"/>
<dbReference type="GO" id="GO:0016020">
    <property type="term" value="C:membrane"/>
    <property type="evidence" value="ECO:0007669"/>
    <property type="project" value="UniProtKB-SubCell"/>
</dbReference>
<dbReference type="EMBL" id="MDYN01000010">
    <property type="protein sequence ID" value="OQD85415.1"/>
    <property type="molecule type" value="Genomic_DNA"/>
</dbReference>
<evidence type="ECO:0000313" key="9">
    <source>
        <dbReference type="EMBL" id="OQD85415.1"/>
    </source>
</evidence>
<gene>
    <name evidence="9" type="ORF">PENANT_c010G04797</name>
</gene>
<evidence type="ECO:0000256" key="1">
    <source>
        <dbReference type="ARBA" id="ARBA00004141"/>
    </source>
</evidence>
<dbReference type="STRING" id="416450.A0A1V6Q862"/>
<comment type="caution">
    <text evidence="9">The sequence shown here is derived from an EMBL/GenBank/DDBJ whole genome shotgun (WGS) entry which is preliminary data.</text>
</comment>
<dbReference type="PANTHER" id="PTHR33048">
    <property type="entry name" value="PTH11-LIKE INTEGRAL MEMBRANE PROTEIN (AFU_ORTHOLOGUE AFUA_5G11245)"/>
    <property type="match status" value="1"/>
</dbReference>
<dbReference type="Pfam" id="PF20684">
    <property type="entry name" value="Fung_rhodopsin"/>
    <property type="match status" value="1"/>
</dbReference>
<accession>A0A1V6Q862</accession>
<reference evidence="10" key="1">
    <citation type="journal article" date="2017" name="Nat. Microbiol.">
        <title>Global analysis of biosynthetic gene clusters reveals vast potential of secondary metabolite production in Penicillium species.</title>
        <authorList>
            <person name="Nielsen J.C."/>
            <person name="Grijseels S."/>
            <person name="Prigent S."/>
            <person name="Ji B."/>
            <person name="Dainat J."/>
            <person name="Nielsen K.F."/>
            <person name="Frisvad J.C."/>
            <person name="Workman M."/>
            <person name="Nielsen J."/>
        </authorList>
    </citation>
    <scope>NUCLEOTIDE SEQUENCE [LARGE SCALE GENOMIC DNA]</scope>
    <source>
        <strain evidence="10">IBT 31811</strain>
    </source>
</reference>
<feature type="transmembrane region" description="Helical" evidence="7">
    <location>
        <begin position="130"/>
        <end position="152"/>
    </location>
</feature>
<evidence type="ECO:0000256" key="5">
    <source>
        <dbReference type="ARBA" id="ARBA00038359"/>
    </source>
</evidence>
<feature type="region of interest" description="Disordered" evidence="6">
    <location>
        <begin position="373"/>
        <end position="409"/>
    </location>
</feature>
<dbReference type="InterPro" id="IPR049326">
    <property type="entry name" value="Rhodopsin_dom_fungi"/>
</dbReference>
<dbReference type="InterPro" id="IPR052337">
    <property type="entry name" value="SAT4-like"/>
</dbReference>
<organism evidence="9 10">
    <name type="scientific">Penicillium antarcticum</name>
    <dbReference type="NCBI Taxonomy" id="416450"/>
    <lineage>
        <taxon>Eukaryota</taxon>
        <taxon>Fungi</taxon>
        <taxon>Dikarya</taxon>
        <taxon>Ascomycota</taxon>
        <taxon>Pezizomycotina</taxon>
        <taxon>Eurotiomycetes</taxon>
        <taxon>Eurotiomycetidae</taxon>
        <taxon>Eurotiales</taxon>
        <taxon>Aspergillaceae</taxon>
        <taxon>Penicillium</taxon>
    </lineage>
</organism>
<evidence type="ECO:0000256" key="7">
    <source>
        <dbReference type="SAM" id="Phobius"/>
    </source>
</evidence>
<comment type="similarity">
    <text evidence="5">Belongs to the SAT4 family.</text>
</comment>
<feature type="transmembrane region" description="Helical" evidence="7">
    <location>
        <begin position="20"/>
        <end position="42"/>
    </location>
</feature>
<evidence type="ECO:0000256" key="3">
    <source>
        <dbReference type="ARBA" id="ARBA00022989"/>
    </source>
</evidence>
<protein>
    <recommendedName>
        <fullName evidence="8">Rhodopsin domain-containing protein</fullName>
    </recommendedName>
</protein>
<keyword evidence="10" id="KW-1185">Reference proteome</keyword>
<dbReference type="PANTHER" id="PTHR33048:SF167">
    <property type="entry name" value="INTEGRAL MEMBRANE PROTEIN"/>
    <property type="match status" value="1"/>
</dbReference>
<dbReference type="AlphaFoldDB" id="A0A1V6Q862"/>
<feature type="transmembrane region" description="Helical" evidence="7">
    <location>
        <begin position="54"/>
        <end position="72"/>
    </location>
</feature>
<keyword evidence="2 7" id="KW-0812">Transmembrane</keyword>
<proteinExistence type="inferred from homology"/>
<evidence type="ECO:0000256" key="4">
    <source>
        <dbReference type="ARBA" id="ARBA00023136"/>
    </source>
</evidence>
<keyword evidence="4 7" id="KW-0472">Membrane</keyword>
<evidence type="ECO:0000259" key="8">
    <source>
        <dbReference type="Pfam" id="PF20684"/>
    </source>
</evidence>
<dbReference type="Proteomes" id="UP000191672">
    <property type="component" value="Unassembled WGS sequence"/>
</dbReference>
<feature type="transmembrane region" description="Helical" evidence="7">
    <location>
        <begin position="212"/>
        <end position="230"/>
    </location>
</feature>
<name>A0A1V6Q862_9EURO</name>
<feature type="domain" description="Rhodopsin" evidence="8">
    <location>
        <begin position="38"/>
        <end position="277"/>
    </location>
</feature>
<keyword evidence="3 7" id="KW-1133">Transmembrane helix</keyword>
<evidence type="ECO:0000313" key="10">
    <source>
        <dbReference type="Proteomes" id="UP000191672"/>
    </source>
</evidence>
<evidence type="ECO:0000256" key="6">
    <source>
        <dbReference type="SAM" id="MobiDB-lite"/>
    </source>
</evidence>